<dbReference type="PRINTS" id="PR00735">
    <property type="entry name" value="GLHYDRLASE8"/>
</dbReference>
<evidence type="ECO:0000313" key="13">
    <source>
        <dbReference type="Proteomes" id="UP001230156"/>
    </source>
</evidence>
<gene>
    <name evidence="12" type="ORF">Q8A70_00555</name>
</gene>
<evidence type="ECO:0000256" key="9">
    <source>
        <dbReference type="RuleBase" id="RU361167"/>
    </source>
</evidence>
<dbReference type="EC" id="3.2.1.-" evidence="9"/>
<protein>
    <recommendedName>
        <fullName evidence="9">Glucanase</fullName>
        <ecNumber evidence="9">3.2.1.-</ecNumber>
    </recommendedName>
</protein>
<dbReference type="Proteomes" id="UP001230156">
    <property type="component" value="Unassembled WGS sequence"/>
</dbReference>
<evidence type="ECO:0000256" key="1">
    <source>
        <dbReference type="ARBA" id="ARBA00000966"/>
    </source>
</evidence>
<reference evidence="13" key="1">
    <citation type="submission" date="2023-08" db="EMBL/GenBank/DDBJ databases">
        <title>Rhodospirillaceae gen. nov., a novel taxon isolated from the Yangtze River Yuezi River estuary sludge.</title>
        <authorList>
            <person name="Ruan L."/>
        </authorList>
    </citation>
    <scope>NUCLEOTIDE SEQUENCE [LARGE SCALE GENOMIC DNA]</scope>
    <source>
        <strain evidence="13">R-7</strain>
    </source>
</reference>
<dbReference type="PROSITE" id="PS00812">
    <property type="entry name" value="GLYCOSYL_HYDROL_F8"/>
    <property type="match status" value="1"/>
</dbReference>
<feature type="active site" description="Nucleophile" evidence="8">
    <location>
        <position position="151"/>
    </location>
</feature>
<dbReference type="SUPFAM" id="SSF48208">
    <property type="entry name" value="Six-hairpin glycosidases"/>
    <property type="match status" value="1"/>
</dbReference>
<dbReference type="InterPro" id="IPR004873">
    <property type="entry name" value="BURP_dom"/>
</dbReference>
<dbReference type="EMBL" id="JAUYVI010000001">
    <property type="protein sequence ID" value="MDQ7246128.1"/>
    <property type="molecule type" value="Genomic_DNA"/>
</dbReference>
<keyword evidence="6 9" id="KW-0326">Glycosidase</keyword>
<dbReference type="InterPro" id="IPR012341">
    <property type="entry name" value="6hp_glycosidase-like_sf"/>
</dbReference>
<dbReference type="InterPro" id="IPR008928">
    <property type="entry name" value="6-hairpin_glycosidase_sf"/>
</dbReference>
<dbReference type="Gene3D" id="1.50.10.10">
    <property type="match status" value="1"/>
</dbReference>
<keyword evidence="7 9" id="KW-0119">Carbohydrate metabolism</keyword>
<feature type="domain" description="BURP" evidence="11">
    <location>
        <begin position="1"/>
        <end position="37"/>
    </location>
</feature>
<comment type="caution">
    <text evidence="12">The sequence shown here is derived from an EMBL/GenBank/DDBJ whole genome shotgun (WGS) entry which is preliminary data.</text>
</comment>
<evidence type="ECO:0000256" key="7">
    <source>
        <dbReference type="ARBA" id="ARBA00023326"/>
    </source>
</evidence>
<sequence length="410" mass="44654">MWKVSTLAFAFLALIPGALADPARHPFGQDHVAFPAGTLRPSKSVGDLDRAVGDFYNQWRTRYLIPGCKPDELRVKANAGAVGDRMTVSEGQGYGMVIVVRMAGHERYAQAVFDALYRFARRHPSRADPMLMGWSENRYCQDEREPGSATDGDLDIAYALLLADAQWGSDGAIDYRQESVRTLAAILRHTVDPATGVILLGDWVESDDPAAKGSRTSDWMIDHFRAFAALDPASWTHVLDVHLGLVARLQRTYAPKTGLLPDFITDFDTEPVPAPPNFLEAQTDGDYAWNACRTPWRIGSDALVSGDPRSRAAVRKMSDWIRAATGGDPSKIVEGYKLDGSPLGSESSMAFAAPFALAAMSTPGAQAWLDALWDEIVAAPPEGYYPDSIKLQVMMAVAGAWWAPEGAATH</sequence>
<keyword evidence="3 10" id="KW-0732">Signal</keyword>
<comment type="catalytic activity">
    <reaction evidence="1">
        <text>Endohydrolysis of (1-&gt;4)-beta-D-glucosidic linkages in cellulose, lichenin and cereal beta-D-glucans.</text>
        <dbReference type="EC" id="3.2.1.4"/>
    </reaction>
</comment>
<evidence type="ECO:0000256" key="2">
    <source>
        <dbReference type="ARBA" id="ARBA00009209"/>
    </source>
</evidence>
<keyword evidence="7 9" id="KW-0624">Polysaccharide degradation</keyword>
<keyword evidence="4 9" id="KW-0378">Hydrolase</keyword>
<evidence type="ECO:0000313" key="12">
    <source>
        <dbReference type="EMBL" id="MDQ7246128.1"/>
    </source>
</evidence>
<name>A0ABU0YHH7_9PROT</name>
<evidence type="ECO:0000256" key="6">
    <source>
        <dbReference type="ARBA" id="ARBA00023295"/>
    </source>
</evidence>
<dbReference type="InterPro" id="IPR019834">
    <property type="entry name" value="Glyco_hydro_8_CS"/>
</dbReference>
<evidence type="ECO:0000259" key="11">
    <source>
        <dbReference type="PROSITE" id="PS51277"/>
    </source>
</evidence>
<feature type="chain" id="PRO_5046588906" description="Glucanase" evidence="10">
    <location>
        <begin position="21"/>
        <end position="410"/>
    </location>
</feature>
<evidence type="ECO:0000256" key="5">
    <source>
        <dbReference type="ARBA" id="ARBA00023001"/>
    </source>
</evidence>
<dbReference type="GO" id="GO:0016787">
    <property type="term" value="F:hydrolase activity"/>
    <property type="evidence" value="ECO:0007669"/>
    <property type="project" value="UniProtKB-KW"/>
</dbReference>
<evidence type="ECO:0000256" key="10">
    <source>
        <dbReference type="SAM" id="SignalP"/>
    </source>
</evidence>
<dbReference type="RefSeq" id="WP_379953499.1">
    <property type="nucleotide sequence ID" value="NZ_JAUYVI010000001.1"/>
</dbReference>
<organism evidence="12 13">
    <name type="scientific">Dongia sedimenti</name>
    <dbReference type="NCBI Taxonomy" id="3064282"/>
    <lineage>
        <taxon>Bacteria</taxon>
        <taxon>Pseudomonadati</taxon>
        <taxon>Pseudomonadota</taxon>
        <taxon>Alphaproteobacteria</taxon>
        <taxon>Rhodospirillales</taxon>
        <taxon>Dongiaceae</taxon>
        <taxon>Dongia</taxon>
    </lineage>
</organism>
<evidence type="ECO:0000256" key="8">
    <source>
        <dbReference type="PROSITE-ProRule" id="PRU10058"/>
    </source>
</evidence>
<proteinExistence type="inferred from homology"/>
<dbReference type="InterPro" id="IPR002037">
    <property type="entry name" value="Glyco_hydro_8"/>
</dbReference>
<dbReference type="PROSITE" id="PS51277">
    <property type="entry name" value="BURP"/>
    <property type="match status" value="1"/>
</dbReference>
<dbReference type="Pfam" id="PF01270">
    <property type="entry name" value="Glyco_hydro_8"/>
    <property type="match status" value="1"/>
</dbReference>
<feature type="signal peptide" evidence="10">
    <location>
        <begin position="1"/>
        <end position="20"/>
    </location>
</feature>
<evidence type="ECO:0000256" key="3">
    <source>
        <dbReference type="ARBA" id="ARBA00022729"/>
    </source>
</evidence>
<keyword evidence="13" id="KW-1185">Reference proteome</keyword>
<evidence type="ECO:0000256" key="4">
    <source>
        <dbReference type="ARBA" id="ARBA00022801"/>
    </source>
</evidence>
<accession>A0ABU0YHH7</accession>
<keyword evidence="5" id="KW-0136">Cellulose degradation</keyword>
<comment type="similarity">
    <text evidence="2 9">Belongs to the glycosyl hydrolase 8 (cellulase D) family.</text>
</comment>